<dbReference type="Pfam" id="PF14833">
    <property type="entry name" value="NAD_binding_11"/>
    <property type="match status" value="1"/>
</dbReference>
<evidence type="ECO:0000256" key="1">
    <source>
        <dbReference type="ARBA" id="ARBA00009080"/>
    </source>
</evidence>
<evidence type="ECO:0000313" key="7">
    <source>
        <dbReference type="EMBL" id="QBF47154.1"/>
    </source>
</evidence>
<dbReference type="InterPro" id="IPR029154">
    <property type="entry name" value="HIBADH-like_NADP-bd"/>
</dbReference>
<reference evidence="7 8" key="1">
    <citation type="submission" date="2019-02" db="EMBL/GenBank/DDBJ databases">
        <title>Genomic data mining of an Antarctic deep-sea actinobacterium, Janibacterlimosus P3-3-X1.</title>
        <authorList>
            <person name="Liao L."/>
            <person name="Chen B."/>
        </authorList>
    </citation>
    <scope>NUCLEOTIDE SEQUENCE [LARGE SCALE GENOMIC DNA]</scope>
    <source>
        <strain evidence="7 8">P3-3-X1</strain>
    </source>
</reference>
<evidence type="ECO:0000259" key="6">
    <source>
        <dbReference type="Pfam" id="PF14833"/>
    </source>
</evidence>
<evidence type="ECO:0000256" key="2">
    <source>
        <dbReference type="ARBA" id="ARBA00023002"/>
    </source>
</evidence>
<proteinExistence type="inferred from homology"/>
<dbReference type="PANTHER" id="PTHR43060:SF15">
    <property type="entry name" value="3-HYDROXYISOBUTYRATE DEHYDROGENASE-LIKE 1, MITOCHONDRIAL-RELATED"/>
    <property type="match status" value="1"/>
</dbReference>
<dbReference type="RefSeq" id="WP_130630348.1">
    <property type="nucleotide sequence ID" value="NZ_CP036164.1"/>
</dbReference>
<accession>A0A4P6MU14</accession>
<keyword evidence="2" id="KW-0560">Oxidoreductase</keyword>
<dbReference type="PANTHER" id="PTHR43060">
    <property type="entry name" value="3-HYDROXYISOBUTYRATE DEHYDROGENASE-LIKE 1, MITOCHONDRIAL-RELATED"/>
    <property type="match status" value="1"/>
</dbReference>
<dbReference type="InterPro" id="IPR015815">
    <property type="entry name" value="HIBADH-related"/>
</dbReference>
<organism evidence="7 8">
    <name type="scientific">Janibacter limosus</name>
    <dbReference type="NCBI Taxonomy" id="53458"/>
    <lineage>
        <taxon>Bacteria</taxon>
        <taxon>Bacillati</taxon>
        <taxon>Actinomycetota</taxon>
        <taxon>Actinomycetes</taxon>
        <taxon>Micrococcales</taxon>
        <taxon>Intrasporangiaceae</taxon>
        <taxon>Janibacter</taxon>
    </lineage>
</organism>
<evidence type="ECO:0000256" key="4">
    <source>
        <dbReference type="PIRSR" id="PIRSR000103-1"/>
    </source>
</evidence>
<dbReference type="GO" id="GO:0051287">
    <property type="term" value="F:NAD binding"/>
    <property type="evidence" value="ECO:0007669"/>
    <property type="project" value="InterPro"/>
</dbReference>
<dbReference type="Gene3D" id="3.40.50.720">
    <property type="entry name" value="NAD(P)-binding Rossmann-like Domain"/>
    <property type="match status" value="1"/>
</dbReference>
<dbReference type="SUPFAM" id="SSF51735">
    <property type="entry name" value="NAD(P)-binding Rossmann-fold domains"/>
    <property type="match status" value="1"/>
</dbReference>
<dbReference type="InterPro" id="IPR013328">
    <property type="entry name" value="6PGD_dom2"/>
</dbReference>
<dbReference type="KEGG" id="jli:EXU32_13400"/>
<dbReference type="Pfam" id="PF03446">
    <property type="entry name" value="NAD_binding_2"/>
    <property type="match status" value="1"/>
</dbReference>
<protein>
    <submittedName>
        <fullName evidence="7">NAD(P)-dependent oxidoreductase</fullName>
    </submittedName>
</protein>
<dbReference type="InterPro" id="IPR036291">
    <property type="entry name" value="NAD(P)-bd_dom_sf"/>
</dbReference>
<evidence type="ECO:0000313" key="8">
    <source>
        <dbReference type="Proteomes" id="UP000290408"/>
    </source>
</evidence>
<name>A0A4P6MU14_9MICO</name>
<feature type="domain" description="3-hydroxyisobutyrate dehydrogenase-like NAD-binding" evidence="6">
    <location>
        <begin position="177"/>
        <end position="268"/>
    </location>
</feature>
<sequence>MRSVDHASAADERPPVAFIGTGQIGGPMVRRLLADGVEVHVHARRPDVRDDLAAAGAVIHDSVARAVTGRSVVLVCLYDDSQLHEVCLGPDGAIAAMPRGGLLASHTTGLPSTLAELAEAASARGVDVIDAPFSGTSKDVLAGRLTIMLGGDDATQERITPFVRAYARTVIRTGPRGSALSVKLVNNLLFAAQAQLTAHVLRIGDALDLDRATLLEAVAASSGSSAFITKLGGYPDAETMFATVTPYLTKDVRMARAVADELGVDLGVVGATVSDGPLDLTPG</sequence>
<dbReference type="AlphaFoldDB" id="A0A4P6MU14"/>
<dbReference type="GO" id="GO:0050661">
    <property type="term" value="F:NADP binding"/>
    <property type="evidence" value="ECO:0007669"/>
    <property type="project" value="InterPro"/>
</dbReference>
<dbReference type="Gene3D" id="1.10.1040.10">
    <property type="entry name" value="N-(1-d-carboxylethyl)-l-norvaline Dehydrogenase, domain 2"/>
    <property type="match status" value="1"/>
</dbReference>
<evidence type="ECO:0000256" key="3">
    <source>
        <dbReference type="ARBA" id="ARBA00023027"/>
    </source>
</evidence>
<dbReference type="EMBL" id="CP036164">
    <property type="protein sequence ID" value="QBF47154.1"/>
    <property type="molecule type" value="Genomic_DNA"/>
</dbReference>
<feature type="domain" description="6-phosphogluconate dehydrogenase NADP-binding" evidence="5">
    <location>
        <begin position="16"/>
        <end position="172"/>
    </location>
</feature>
<dbReference type="GO" id="GO:0016491">
    <property type="term" value="F:oxidoreductase activity"/>
    <property type="evidence" value="ECO:0007669"/>
    <property type="project" value="UniProtKB-KW"/>
</dbReference>
<comment type="similarity">
    <text evidence="1">Belongs to the HIBADH-related family.</text>
</comment>
<dbReference type="InterPro" id="IPR006115">
    <property type="entry name" value="6PGDH_NADP-bd"/>
</dbReference>
<dbReference type="SUPFAM" id="SSF48179">
    <property type="entry name" value="6-phosphogluconate dehydrogenase C-terminal domain-like"/>
    <property type="match status" value="1"/>
</dbReference>
<dbReference type="PIRSF" id="PIRSF000103">
    <property type="entry name" value="HIBADH"/>
    <property type="match status" value="1"/>
</dbReference>
<keyword evidence="8" id="KW-1185">Reference proteome</keyword>
<evidence type="ECO:0000259" key="5">
    <source>
        <dbReference type="Pfam" id="PF03446"/>
    </source>
</evidence>
<dbReference type="OrthoDB" id="3185659at2"/>
<dbReference type="Proteomes" id="UP000290408">
    <property type="component" value="Chromosome"/>
</dbReference>
<feature type="active site" evidence="4">
    <location>
        <position position="183"/>
    </location>
</feature>
<keyword evidence="3" id="KW-0520">NAD</keyword>
<dbReference type="InterPro" id="IPR008927">
    <property type="entry name" value="6-PGluconate_DH-like_C_sf"/>
</dbReference>
<gene>
    <name evidence="7" type="ORF">EXU32_13400</name>
</gene>